<evidence type="ECO:0000313" key="6">
    <source>
        <dbReference type="Proteomes" id="UP001494588"/>
    </source>
</evidence>
<dbReference type="RefSeq" id="WP_201653134.1">
    <property type="nucleotide sequence ID" value="NZ_CAJHCS010000017.1"/>
</dbReference>
<keyword evidence="2 5" id="KW-0808">Transferase</keyword>
<dbReference type="Pfam" id="PF08241">
    <property type="entry name" value="Methyltransf_11"/>
    <property type="match status" value="1"/>
</dbReference>
<comment type="caution">
    <text evidence="5">The sequence shown here is derived from an EMBL/GenBank/DDBJ whole genome shotgun (WGS) entry which is preliminary data.</text>
</comment>
<dbReference type="InterPro" id="IPR013216">
    <property type="entry name" value="Methyltransf_11"/>
</dbReference>
<evidence type="ECO:0000256" key="3">
    <source>
        <dbReference type="ARBA" id="ARBA00022691"/>
    </source>
</evidence>
<name>A0ABU9QP82_9BURK</name>
<dbReference type="CDD" id="cd02440">
    <property type="entry name" value="AdoMet_MTases"/>
    <property type="match status" value="1"/>
</dbReference>
<dbReference type="GO" id="GO:0008168">
    <property type="term" value="F:methyltransferase activity"/>
    <property type="evidence" value="ECO:0007669"/>
    <property type="project" value="UniProtKB-KW"/>
</dbReference>
<accession>A0ABU9QP82</accession>
<organism evidence="5 6">
    <name type="scientific">Paraburkholderia sabiae</name>
    <dbReference type="NCBI Taxonomy" id="273251"/>
    <lineage>
        <taxon>Bacteria</taxon>
        <taxon>Pseudomonadati</taxon>
        <taxon>Pseudomonadota</taxon>
        <taxon>Betaproteobacteria</taxon>
        <taxon>Burkholderiales</taxon>
        <taxon>Burkholderiaceae</taxon>
        <taxon>Paraburkholderia</taxon>
    </lineage>
</organism>
<proteinExistence type="predicted"/>
<keyword evidence="6" id="KW-1185">Reference proteome</keyword>
<dbReference type="Gene3D" id="3.40.50.150">
    <property type="entry name" value="Vaccinia Virus protein VP39"/>
    <property type="match status" value="1"/>
</dbReference>
<dbReference type="Proteomes" id="UP001494588">
    <property type="component" value="Unassembled WGS sequence"/>
</dbReference>
<dbReference type="PANTHER" id="PTHR43591:SF24">
    <property type="entry name" value="2-METHOXY-6-POLYPRENYL-1,4-BENZOQUINOL METHYLASE, MITOCHONDRIAL"/>
    <property type="match status" value="1"/>
</dbReference>
<dbReference type="GO" id="GO:0032259">
    <property type="term" value="P:methylation"/>
    <property type="evidence" value="ECO:0007669"/>
    <property type="project" value="UniProtKB-KW"/>
</dbReference>
<evidence type="ECO:0000256" key="1">
    <source>
        <dbReference type="ARBA" id="ARBA00022603"/>
    </source>
</evidence>
<dbReference type="InterPro" id="IPR029063">
    <property type="entry name" value="SAM-dependent_MTases_sf"/>
</dbReference>
<keyword evidence="1 5" id="KW-0489">Methyltransferase</keyword>
<dbReference type="PANTHER" id="PTHR43591">
    <property type="entry name" value="METHYLTRANSFERASE"/>
    <property type="match status" value="1"/>
</dbReference>
<evidence type="ECO:0000313" key="5">
    <source>
        <dbReference type="EMBL" id="MEM5290860.1"/>
    </source>
</evidence>
<evidence type="ECO:0000259" key="4">
    <source>
        <dbReference type="Pfam" id="PF08241"/>
    </source>
</evidence>
<keyword evidence="3" id="KW-0949">S-adenosyl-L-methionine</keyword>
<dbReference type="InterPro" id="IPR023576">
    <property type="entry name" value="UbiE/COQ5_MeTrFase_CS"/>
</dbReference>
<dbReference type="EC" id="2.1.-.-" evidence="5"/>
<evidence type="ECO:0000256" key="2">
    <source>
        <dbReference type="ARBA" id="ARBA00022679"/>
    </source>
</evidence>
<dbReference type="PROSITE" id="PS01184">
    <property type="entry name" value="UBIE_2"/>
    <property type="match status" value="1"/>
</dbReference>
<sequence length="254" mass="28397">MQSTETSSVSEGVPGNVPFVPETSFGVWFLRTHTWEHHVLRVAINDLKRLIDTPPPASPVIVDVGCGQGISFRLLAQTFNPERIIGIDFHEPSLDLAKNAARVCGDHADTRATQIDVLHGDCANLPLPDASADIVFCHQTFHHLVEQERALAEFRRVLKPGGVLLFAESTDAYIKSWVIRLLFRHPMHVQKSADGYLDMIRRGGFTFGAHNVSLPYLWWSRAKDFGLLERLGIYTPKPGKRRETLVNVAAVKID</sequence>
<gene>
    <name evidence="5" type="ORF">V4C55_34585</name>
</gene>
<protein>
    <submittedName>
        <fullName evidence="5">Class I SAM-dependent methyltransferase</fullName>
        <ecNumber evidence="5">2.1.-.-</ecNumber>
    </submittedName>
</protein>
<reference evidence="5 6" key="1">
    <citation type="submission" date="2024-01" db="EMBL/GenBank/DDBJ databases">
        <title>The diversity of rhizobia nodulating Mimosa spp. in eleven states of Brazil covering several biomes is determined by host plant, location, and edaphic factors.</title>
        <authorList>
            <person name="Rouws L."/>
            <person name="Barauna A."/>
            <person name="Beukes C."/>
            <person name="De Faria S.M."/>
            <person name="Gross E."/>
            <person name="Dos Reis Junior F.B."/>
            <person name="Simon M."/>
            <person name="Maluk M."/>
            <person name="Odee D.W."/>
            <person name="Kenicer G."/>
            <person name="Young J.P.W."/>
            <person name="Reis V.M."/>
            <person name="Zilli J."/>
            <person name="James E.K."/>
        </authorList>
    </citation>
    <scope>NUCLEOTIDE SEQUENCE [LARGE SCALE GENOMIC DNA]</scope>
    <source>
        <strain evidence="5 6">JPY77</strain>
    </source>
</reference>
<dbReference type="SUPFAM" id="SSF53335">
    <property type="entry name" value="S-adenosyl-L-methionine-dependent methyltransferases"/>
    <property type="match status" value="1"/>
</dbReference>
<feature type="domain" description="Methyltransferase type 11" evidence="4">
    <location>
        <begin position="62"/>
        <end position="166"/>
    </location>
</feature>
<dbReference type="EMBL" id="JAZHGC010000042">
    <property type="protein sequence ID" value="MEM5290860.1"/>
    <property type="molecule type" value="Genomic_DNA"/>
</dbReference>